<feature type="transmembrane region" description="Helical" evidence="1">
    <location>
        <begin position="22"/>
        <end position="39"/>
    </location>
</feature>
<dbReference type="EMBL" id="CAJNJA010005783">
    <property type="protein sequence ID" value="CAE7198540.1"/>
    <property type="molecule type" value="Genomic_DNA"/>
</dbReference>
<name>A0A812J7I1_9DINO</name>
<keyword evidence="1" id="KW-1133">Transmembrane helix</keyword>
<proteinExistence type="predicted"/>
<sequence length="385" mass="43454">MLLLSLLRPSCSASVRHQVRLELLFVCLPVIASTAYCICHFHDDSPVRFQYIAFLHLLGAMVLLPLGVLLWWVNSLHFAAHYLEDPHSSNALCELFSWLPLVVISPMLVTGSMQDIADTFADLFANMALYVPLLEEPLPLIARYAAYCPVAFARLVHLSVVEAGCCLALTPCLRRLLFLAICSGMAVQIRLRYLRRKSTPLTQDCLAECSSTTTLPVSIFRQRHHHKQKFASPWSDRLEGLAGRRCHQVFLRRQLYKAELEGRLFWAIHMHRHATLDAEVLDYVLSFLEEFERPVTDYIGLLQDDTRSMISSTMNAASSSARALSSLSSVTFLHRALSNRWWVDSNPPPTASNSTADVHPLWRAFKEVATRMGLGGLYLSRSARD</sequence>
<reference evidence="2" key="1">
    <citation type="submission" date="2021-02" db="EMBL/GenBank/DDBJ databases">
        <authorList>
            <person name="Dougan E. K."/>
            <person name="Rhodes N."/>
            <person name="Thang M."/>
            <person name="Chan C."/>
        </authorList>
    </citation>
    <scope>NUCLEOTIDE SEQUENCE</scope>
</reference>
<evidence type="ECO:0000313" key="2">
    <source>
        <dbReference type="EMBL" id="CAE7198540.1"/>
    </source>
</evidence>
<feature type="transmembrane region" description="Helical" evidence="1">
    <location>
        <begin position="51"/>
        <end position="73"/>
    </location>
</feature>
<dbReference type="Proteomes" id="UP000601435">
    <property type="component" value="Unassembled WGS sequence"/>
</dbReference>
<accession>A0A812J7I1</accession>
<keyword evidence="1" id="KW-0812">Transmembrane</keyword>
<evidence type="ECO:0000256" key="1">
    <source>
        <dbReference type="SAM" id="Phobius"/>
    </source>
</evidence>
<gene>
    <name evidence="2" type="ORF">SNEC2469_LOCUS1453</name>
</gene>
<keyword evidence="3" id="KW-1185">Reference proteome</keyword>
<keyword evidence="1" id="KW-0472">Membrane</keyword>
<evidence type="ECO:0000313" key="3">
    <source>
        <dbReference type="Proteomes" id="UP000601435"/>
    </source>
</evidence>
<comment type="caution">
    <text evidence="2">The sequence shown here is derived from an EMBL/GenBank/DDBJ whole genome shotgun (WGS) entry which is preliminary data.</text>
</comment>
<organism evidence="2 3">
    <name type="scientific">Symbiodinium necroappetens</name>
    <dbReference type="NCBI Taxonomy" id="1628268"/>
    <lineage>
        <taxon>Eukaryota</taxon>
        <taxon>Sar</taxon>
        <taxon>Alveolata</taxon>
        <taxon>Dinophyceae</taxon>
        <taxon>Suessiales</taxon>
        <taxon>Symbiodiniaceae</taxon>
        <taxon>Symbiodinium</taxon>
    </lineage>
</organism>
<dbReference type="OrthoDB" id="418444at2759"/>
<dbReference type="AlphaFoldDB" id="A0A812J7I1"/>
<protein>
    <submittedName>
        <fullName evidence="2">Uncharacterized protein</fullName>
    </submittedName>
</protein>